<evidence type="ECO:0000313" key="1">
    <source>
        <dbReference type="EMBL" id="GBM75532.1"/>
    </source>
</evidence>
<keyword evidence="2" id="KW-1185">Reference proteome</keyword>
<dbReference type="EMBL" id="BGPR01002563">
    <property type="protein sequence ID" value="GBM75532.1"/>
    <property type="molecule type" value="Genomic_DNA"/>
</dbReference>
<dbReference type="AlphaFoldDB" id="A0A4Y2IDS8"/>
<organism evidence="1 2">
    <name type="scientific">Araneus ventricosus</name>
    <name type="common">Orbweaver spider</name>
    <name type="synonym">Epeira ventricosa</name>
    <dbReference type="NCBI Taxonomy" id="182803"/>
    <lineage>
        <taxon>Eukaryota</taxon>
        <taxon>Metazoa</taxon>
        <taxon>Ecdysozoa</taxon>
        <taxon>Arthropoda</taxon>
        <taxon>Chelicerata</taxon>
        <taxon>Arachnida</taxon>
        <taxon>Araneae</taxon>
        <taxon>Araneomorphae</taxon>
        <taxon>Entelegynae</taxon>
        <taxon>Araneoidea</taxon>
        <taxon>Araneidae</taxon>
        <taxon>Araneus</taxon>
    </lineage>
</organism>
<dbReference type="OrthoDB" id="2641892at2759"/>
<protein>
    <submittedName>
        <fullName evidence="1">Uncharacterized protein</fullName>
    </submittedName>
</protein>
<accession>A0A4Y2IDS8</accession>
<comment type="caution">
    <text evidence="1">The sequence shown here is derived from an EMBL/GenBank/DDBJ whole genome shotgun (WGS) entry which is preliminary data.</text>
</comment>
<reference evidence="1 2" key="1">
    <citation type="journal article" date="2019" name="Sci. Rep.">
        <title>Orb-weaving spider Araneus ventricosus genome elucidates the spidroin gene catalogue.</title>
        <authorList>
            <person name="Kono N."/>
            <person name="Nakamura H."/>
            <person name="Ohtoshi R."/>
            <person name="Moran D.A.P."/>
            <person name="Shinohara A."/>
            <person name="Yoshida Y."/>
            <person name="Fujiwara M."/>
            <person name="Mori M."/>
            <person name="Tomita M."/>
            <person name="Arakawa K."/>
        </authorList>
    </citation>
    <scope>NUCLEOTIDE SEQUENCE [LARGE SCALE GENOMIC DNA]</scope>
</reference>
<dbReference type="Proteomes" id="UP000499080">
    <property type="component" value="Unassembled WGS sequence"/>
</dbReference>
<proteinExistence type="predicted"/>
<evidence type="ECO:0000313" key="2">
    <source>
        <dbReference type="Proteomes" id="UP000499080"/>
    </source>
</evidence>
<gene>
    <name evidence="1" type="ORF">AVEN_180644_1</name>
</gene>
<name>A0A4Y2IDS8_ARAVE</name>
<sequence length="107" mass="11825">MKCERAVLAPTNEIERQINENNKPQIEGGIREYLSVDTLVYNEEITSSPVAFLNSLGIGSFQVLTTIDGRMMATGRSDAVSVITFSARHLLKLYEFGQSGLQWAISS</sequence>